<feature type="transmembrane region" description="Helical" evidence="1">
    <location>
        <begin position="53"/>
        <end position="72"/>
    </location>
</feature>
<keyword evidence="1" id="KW-1133">Transmembrane helix</keyword>
<dbReference type="EMBL" id="JBBPBK010000001">
    <property type="protein sequence ID" value="KAK9292688.1"/>
    <property type="molecule type" value="Genomic_DNA"/>
</dbReference>
<dbReference type="Proteomes" id="UP001415857">
    <property type="component" value="Unassembled WGS sequence"/>
</dbReference>
<evidence type="ECO:0000313" key="3">
    <source>
        <dbReference type="Proteomes" id="UP001415857"/>
    </source>
</evidence>
<evidence type="ECO:0000313" key="2">
    <source>
        <dbReference type="EMBL" id="KAK9292688.1"/>
    </source>
</evidence>
<keyword evidence="3" id="KW-1185">Reference proteome</keyword>
<keyword evidence="1" id="KW-0812">Transmembrane</keyword>
<gene>
    <name evidence="2" type="ORF">L1049_020667</name>
</gene>
<comment type="caution">
    <text evidence="2">The sequence shown here is derived from an EMBL/GenBank/DDBJ whole genome shotgun (WGS) entry which is preliminary data.</text>
</comment>
<dbReference type="InterPro" id="IPR009489">
    <property type="entry name" value="PAR1"/>
</dbReference>
<keyword evidence="1" id="KW-0472">Membrane</keyword>
<sequence>MVRHVFHTHEAHAHAHVVEQSAVNGAGVIDCHPFLFFYIRVVPMASYSSLKSLAILALALAFCVQSTLGVFLPKLCETQGENARRGMAEIKSSGFVAPAPQAGVTLAKYTIAPAPY</sequence>
<protein>
    <submittedName>
        <fullName evidence="2">Uncharacterized protein</fullName>
    </submittedName>
</protein>
<reference evidence="2 3" key="1">
    <citation type="journal article" date="2024" name="Plant J.">
        <title>Genome sequences and population genomics reveal climatic adaptation and genomic divergence between two closely related sweetgum species.</title>
        <authorList>
            <person name="Xu W.Q."/>
            <person name="Ren C.Q."/>
            <person name="Zhang X.Y."/>
            <person name="Comes H.P."/>
            <person name="Liu X.H."/>
            <person name="Li Y.G."/>
            <person name="Kettle C.J."/>
            <person name="Jalonen R."/>
            <person name="Gaisberger H."/>
            <person name="Ma Y.Z."/>
            <person name="Qiu Y.X."/>
        </authorList>
    </citation>
    <scope>NUCLEOTIDE SEQUENCE [LARGE SCALE GENOMIC DNA]</scope>
    <source>
        <strain evidence="2">Hangzhou</strain>
    </source>
</reference>
<accession>A0AAP0XA20</accession>
<evidence type="ECO:0000256" key="1">
    <source>
        <dbReference type="SAM" id="Phobius"/>
    </source>
</evidence>
<dbReference type="Pfam" id="PF06521">
    <property type="entry name" value="PAR1"/>
    <property type="match status" value="1"/>
</dbReference>
<organism evidence="2 3">
    <name type="scientific">Liquidambar formosana</name>
    <name type="common">Formosan gum</name>
    <dbReference type="NCBI Taxonomy" id="63359"/>
    <lineage>
        <taxon>Eukaryota</taxon>
        <taxon>Viridiplantae</taxon>
        <taxon>Streptophyta</taxon>
        <taxon>Embryophyta</taxon>
        <taxon>Tracheophyta</taxon>
        <taxon>Spermatophyta</taxon>
        <taxon>Magnoliopsida</taxon>
        <taxon>eudicotyledons</taxon>
        <taxon>Gunneridae</taxon>
        <taxon>Pentapetalae</taxon>
        <taxon>Saxifragales</taxon>
        <taxon>Altingiaceae</taxon>
        <taxon>Liquidambar</taxon>
    </lineage>
</organism>
<dbReference type="AlphaFoldDB" id="A0AAP0XA20"/>
<name>A0AAP0XA20_LIQFO</name>
<proteinExistence type="predicted"/>